<dbReference type="EMBL" id="VFOK01000001">
    <property type="protein sequence ID" value="TQL34230.1"/>
    <property type="molecule type" value="Genomic_DNA"/>
</dbReference>
<proteinExistence type="predicted"/>
<gene>
    <name evidence="1" type="ORF">FB554_2393</name>
</gene>
<dbReference type="AlphaFoldDB" id="A0A542XEI2"/>
<sequence length="263" mass="28310">MSVRRSRPFDCVLATSGSKSLARRGSDSSHAARANRAVIAACSMAALSPAATFPRAISRAAAAAAASLSKRIPVSCSWCARGALLSRRFRFIVPTALAGIGLVDVGRWHHRSRFLWHGLREPHHSLPQPPSWQCRPSVASVACSQEMPGRSRAFRLCLASENSRCGISRHPRNTSDLVDDPTRSSFECAPTKLPKVRVVADDVIDGLNGLLDDRYAIHCALALILLLDQSPPMVLPLLGGLARSIDAHFALHGTSFPVLSPAR</sequence>
<protein>
    <submittedName>
        <fullName evidence="1">Uncharacterized protein</fullName>
    </submittedName>
</protein>
<keyword evidence="2" id="KW-1185">Reference proteome</keyword>
<evidence type="ECO:0000313" key="1">
    <source>
        <dbReference type="EMBL" id="TQL34230.1"/>
    </source>
</evidence>
<accession>A0A542XEI2</accession>
<name>A0A542XEI2_9MICO</name>
<comment type="caution">
    <text evidence="1">The sequence shown here is derived from an EMBL/GenBank/DDBJ whole genome shotgun (WGS) entry which is preliminary data.</text>
</comment>
<reference evidence="1 2" key="1">
    <citation type="submission" date="2019-06" db="EMBL/GenBank/DDBJ databases">
        <title>Sequencing the genomes of 1000 actinobacteria strains.</title>
        <authorList>
            <person name="Klenk H.-P."/>
        </authorList>
    </citation>
    <scope>NUCLEOTIDE SEQUENCE [LARGE SCALE GENOMIC DNA]</scope>
    <source>
        <strain evidence="1 2">DSM 24617</strain>
    </source>
</reference>
<evidence type="ECO:0000313" key="2">
    <source>
        <dbReference type="Proteomes" id="UP000318336"/>
    </source>
</evidence>
<dbReference type="Proteomes" id="UP000318336">
    <property type="component" value="Unassembled WGS sequence"/>
</dbReference>
<organism evidence="1 2">
    <name type="scientific">Barrientosiimonas humi</name>
    <dbReference type="NCBI Taxonomy" id="999931"/>
    <lineage>
        <taxon>Bacteria</taxon>
        <taxon>Bacillati</taxon>
        <taxon>Actinomycetota</taxon>
        <taxon>Actinomycetes</taxon>
        <taxon>Micrococcales</taxon>
        <taxon>Dermacoccaceae</taxon>
        <taxon>Barrientosiimonas</taxon>
    </lineage>
</organism>